<dbReference type="EMBL" id="PEVA01000136">
    <property type="protein sequence ID" value="PIV08360.1"/>
    <property type="molecule type" value="Genomic_DNA"/>
</dbReference>
<evidence type="ECO:0000313" key="3">
    <source>
        <dbReference type="EMBL" id="PIV08360.1"/>
    </source>
</evidence>
<evidence type="ECO:0000256" key="1">
    <source>
        <dbReference type="SAM" id="Phobius"/>
    </source>
</evidence>
<dbReference type="AlphaFoldDB" id="A0A2M7BSC4"/>
<name>A0A2M7BSC4_9BACT</name>
<evidence type="ECO:0000259" key="2">
    <source>
        <dbReference type="Pfam" id="PF02517"/>
    </source>
</evidence>
<comment type="caution">
    <text evidence="3">The sequence shown here is derived from an EMBL/GenBank/DDBJ whole genome shotgun (WGS) entry which is preliminary data.</text>
</comment>
<dbReference type="Proteomes" id="UP000230119">
    <property type="component" value="Unassembled WGS sequence"/>
</dbReference>
<feature type="transmembrane region" description="Helical" evidence="1">
    <location>
        <begin position="30"/>
        <end position="47"/>
    </location>
</feature>
<proteinExistence type="predicted"/>
<feature type="transmembrane region" description="Helical" evidence="1">
    <location>
        <begin position="54"/>
        <end position="73"/>
    </location>
</feature>
<feature type="transmembrane region" description="Helical" evidence="1">
    <location>
        <begin position="93"/>
        <end position="112"/>
    </location>
</feature>
<reference evidence="4" key="1">
    <citation type="submission" date="2017-09" db="EMBL/GenBank/DDBJ databases">
        <title>Depth-based differentiation of microbial function through sediment-hosted aquifers and enrichment of novel symbionts in the deep terrestrial subsurface.</title>
        <authorList>
            <person name="Probst A.J."/>
            <person name="Ladd B."/>
            <person name="Jarett J.K."/>
            <person name="Geller-Mcgrath D.E."/>
            <person name="Sieber C.M.K."/>
            <person name="Emerson J.B."/>
            <person name="Anantharaman K."/>
            <person name="Thomas B.C."/>
            <person name="Malmstrom R."/>
            <person name="Stieglmeier M."/>
            <person name="Klingl A."/>
            <person name="Woyke T."/>
            <person name="Ryan C.M."/>
            <person name="Banfield J.F."/>
        </authorList>
    </citation>
    <scope>NUCLEOTIDE SEQUENCE [LARGE SCALE GENOMIC DNA]</scope>
</reference>
<sequence>MLCATCCELHRNILQLGMTKSEVTSAQRMLNVWAIILITWSFYRVTFKSGLPLWFDEFIAKPLVFLLPIYWYIVKSEKESFLTGVGFKKNKVIGDVLFGLGIGSLFIGVAVLTRMTKGMAFPSLHISTESLIWIASTFMAAVTEQILSTGFVFKRLSEESKNIYQPFIVSALLFFFLHVPVLFGVDKISSSTLVPMMILNTVMSLTTSVVFLLRKNTVAPILVHALYLLSLPILL</sequence>
<feature type="transmembrane region" description="Helical" evidence="1">
    <location>
        <begin position="124"/>
        <end position="143"/>
    </location>
</feature>
<keyword evidence="1" id="KW-0812">Transmembrane</keyword>
<feature type="transmembrane region" description="Helical" evidence="1">
    <location>
        <begin position="163"/>
        <end position="185"/>
    </location>
</feature>
<feature type="transmembrane region" description="Helical" evidence="1">
    <location>
        <begin position="192"/>
        <end position="212"/>
    </location>
</feature>
<protein>
    <recommendedName>
        <fullName evidence="2">CAAX prenyl protease 2/Lysostaphin resistance protein A-like domain-containing protein</fullName>
    </recommendedName>
</protein>
<keyword evidence="1" id="KW-0472">Membrane</keyword>
<keyword evidence="1" id="KW-1133">Transmembrane helix</keyword>
<evidence type="ECO:0000313" key="4">
    <source>
        <dbReference type="Proteomes" id="UP000230119"/>
    </source>
</evidence>
<gene>
    <name evidence="3" type="ORF">COS52_03110</name>
</gene>
<dbReference type="GO" id="GO:0080120">
    <property type="term" value="P:CAAX-box protein maturation"/>
    <property type="evidence" value="ECO:0007669"/>
    <property type="project" value="UniProtKB-ARBA"/>
</dbReference>
<accession>A0A2M7BSC4</accession>
<organism evidence="3 4">
    <name type="scientific">Candidatus Roizmanbacteria bacterium CG03_land_8_20_14_0_80_39_12</name>
    <dbReference type="NCBI Taxonomy" id="1974847"/>
    <lineage>
        <taxon>Bacteria</taxon>
        <taxon>Candidatus Roizmaniibacteriota</taxon>
    </lineage>
</organism>
<feature type="domain" description="CAAX prenyl protease 2/Lysostaphin resistance protein A-like" evidence="2">
    <location>
        <begin position="130"/>
        <end position="227"/>
    </location>
</feature>
<dbReference type="Pfam" id="PF02517">
    <property type="entry name" value="Rce1-like"/>
    <property type="match status" value="1"/>
</dbReference>
<dbReference type="InterPro" id="IPR003675">
    <property type="entry name" value="Rce1/LyrA-like_dom"/>
</dbReference>
<dbReference type="GO" id="GO:0004175">
    <property type="term" value="F:endopeptidase activity"/>
    <property type="evidence" value="ECO:0007669"/>
    <property type="project" value="UniProtKB-ARBA"/>
</dbReference>